<name>A0AAP0IM91_9MAGN</name>
<feature type="compositionally biased region" description="Basic and acidic residues" evidence="1">
    <location>
        <begin position="1"/>
        <end position="21"/>
    </location>
</feature>
<dbReference type="Proteomes" id="UP001419268">
    <property type="component" value="Unassembled WGS sequence"/>
</dbReference>
<feature type="compositionally biased region" description="Basic residues" evidence="1">
    <location>
        <begin position="100"/>
        <end position="112"/>
    </location>
</feature>
<evidence type="ECO:0000313" key="2">
    <source>
        <dbReference type="EMBL" id="KAK9118138.1"/>
    </source>
</evidence>
<feature type="compositionally biased region" description="Basic and acidic residues" evidence="1">
    <location>
        <begin position="55"/>
        <end position="66"/>
    </location>
</feature>
<dbReference type="AlphaFoldDB" id="A0AAP0IM91"/>
<comment type="caution">
    <text evidence="2">The sequence shown here is derived from an EMBL/GenBank/DDBJ whole genome shotgun (WGS) entry which is preliminary data.</text>
</comment>
<proteinExistence type="predicted"/>
<evidence type="ECO:0000313" key="3">
    <source>
        <dbReference type="Proteomes" id="UP001419268"/>
    </source>
</evidence>
<evidence type="ECO:0000256" key="1">
    <source>
        <dbReference type="SAM" id="MobiDB-lite"/>
    </source>
</evidence>
<protein>
    <submittedName>
        <fullName evidence="2">Uncharacterized protein</fullName>
    </submittedName>
</protein>
<sequence length="155" mass="17557">MIPETQSRRSVERPMRAERNPPKQQWRREKRAQPMAVKVKATDQRARRTGKAAARRTEAAMRREEPSSPLSRVRQQRGPVHAEASDGGACGRTQSDPAARKRGARIWRRRRRRDDLSRDAAATNNAAVVARDDDGDGAAKVRRRLTDCANGLLRR</sequence>
<keyword evidence="3" id="KW-1185">Reference proteome</keyword>
<reference evidence="2 3" key="1">
    <citation type="submission" date="2024-01" db="EMBL/GenBank/DDBJ databases">
        <title>Genome assemblies of Stephania.</title>
        <authorList>
            <person name="Yang L."/>
        </authorList>
    </citation>
    <scope>NUCLEOTIDE SEQUENCE [LARGE SCALE GENOMIC DNA]</scope>
    <source>
        <strain evidence="2">JXDWG</strain>
        <tissue evidence="2">Leaf</tissue>
    </source>
</reference>
<dbReference type="EMBL" id="JBBNAG010000007">
    <property type="protein sequence ID" value="KAK9118138.1"/>
    <property type="molecule type" value="Genomic_DNA"/>
</dbReference>
<accession>A0AAP0IM91</accession>
<organism evidence="2 3">
    <name type="scientific">Stephania cephalantha</name>
    <dbReference type="NCBI Taxonomy" id="152367"/>
    <lineage>
        <taxon>Eukaryota</taxon>
        <taxon>Viridiplantae</taxon>
        <taxon>Streptophyta</taxon>
        <taxon>Embryophyta</taxon>
        <taxon>Tracheophyta</taxon>
        <taxon>Spermatophyta</taxon>
        <taxon>Magnoliopsida</taxon>
        <taxon>Ranunculales</taxon>
        <taxon>Menispermaceae</taxon>
        <taxon>Menispermoideae</taxon>
        <taxon>Cissampelideae</taxon>
        <taxon>Stephania</taxon>
    </lineage>
</organism>
<feature type="region of interest" description="Disordered" evidence="1">
    <location>
        <begin position="1"/>
        <end position="122"/>
    </location>
</feature>
<gene>
    <name evidence="2" type="ORF">Scep_016231</name>
</gene>